<evidence type="ECO:0000313" key="2">
    <source>
        <dbReference type="EMBL" id="OWY91586.1"/>
    </source>
</evidence>
<dbReference type="GO" id="GO:0003964">
    <property type="term" value="F:RNA-directed DNA polymerase activity"/>
    <property type="evidence" value="ECO:0007669"/>
    <property type="project" value="UniProtKB-KW"/>
</dbReference>
<keyword evidence="2" id="KW-0808">Transferase</keyword>
<keyword evidence="2" id="KW-0695">RNA-directed DNA polymerase</keyword>
<evidence type="ECO:0000256" key="1">
    <source>
        <dbReference type="SAM" id="MobiDB-lite"/>
    </source>
</evidence>
<sequence length="139" mass="15866">MAGPGRNACESGIHKKKRRRKHKTLLKSRSGTETLHGLSAGQTQVPTVAVETLNVLTRACTGYQYDKMELENPPTDTSELVSLPVMSWKHFAKDLYDGRIEQLCILWCRVSNKGDLPARVQCWRMKQTYGSRRWKFSVN</sequence>
<accession>A0A225UG82</accession>
<name>A0A225UG82_9STRA</name>
<comment type="caution">
    <text evidence="2">The sequence shown here is derived from an EMBL/GenBank/DDBJ whole genome shotgun (WGS) entry which is preliminary data.</text>
</comment>
<evidence type="ECO:0000313" key="3">
    <source>
        <dbReference type="Proteomes" id="UP000198211"/>
    </source>
</evidence>
<keyword evidence="3" id="KW-1185">Reference proteome</keyword>
<dbReference type="EMBL" id="NBNE01019884">
    <property type="protein sequence ID" value="OWY91586.1"/>
    <property type="molecule type" value="Genomic_DNA"/>
</dbReference>
<feature type="region of interest" description="Disordered" evidence="1">
    <location>
        <begin position="1"/>
        <end position="31"/>
    </location>
</feature>
<keyword evidence="2" id="KW-0548">Nucleotidyltransferase</keyword>
<organism evidence="2 3">
    <name type="scientific">Phytophthora megakarya</name>
    <dbReference type="NCBI Taxonomy" id="4795"/>
    <lineage>
        <taxon>Eukaryota</taxon>
        <taxon>Sar</taxon>
        <taxon>Stramenopiles</taxon>
        <taxon>Oomycota</taxon>
        <taxon>Peronosporomycetes</taxon>
        <taxon>Peronosporales</taxon>
        <taxon>Peronosporaceae</taxon>
        <taxon>Phytophthora</taxon>
    </lineage>
</organism>
<dbReference type="OrthoDB" id="119488at2759"/>
<dbReference type="AlphaFoldDB" id="A0A225UG82"/>
<reference evidence="3" key="1">
    <citation type="submission" date="2017-03" db="EMBL/GenBank/DDBJ databases">
        <title>Phytopthora megakarya and P. palmivora, two closely related causual agents of cacao black pod achieved similar genome size and gene model numbers by different mechanisms.</title>
        <authorList>
            <person name="Ali S."/>
            <person name="Shao J."/>
            <person name="Larry D.J."/>
            <person name="Kronmiller B."/>
            <person name="Shen D."/>
            <person name="Strem M.D."/>
            <person name="Melnick R.L."/>
            <person name="Guiltinan M.J."/>
            <person name="Tyler B.M."/>
            <person name="Meinhardt L.W."/>
            <person name="Bailey B.A."/>
        </authorList>
    </citation>
    <scope>NUCLEOTIDE SEQUENCE [LARGE SCALE GENOMIC DNA]</scope>
    <source>
        <strain evidence="3">zdho120</strain>
    </source>
</reference>
<gene>
    <name evidence="2" type="ORF">PHMEG_00039766</name>
</gene>
<dbReference type="Proteomes" id="UP000198211">
    <property type="component" value="Unassembled WGS sequence"/>
</dbReference>
<feature type="compositionally biased region" description="Basic residues" evidence="1">
    <location>
        <begin position="14"/>
        <end position="26"/>
    </location>
</feature>
<protein>
    <submittedName>
        <fullName evidence="2">Reverse transcriptase</fullName>
    </submittedName>
</protein>
<proteinExistence type="predicted"/>